<dbReference type="PROSITE" id="PS00067">
    <property type="entry name" value="3HCDH"/>
    <property type="match status" value="1"/>
</dbReference>
<dbReference type="InterPro" id="IPR036291">
    <property type="entry name" value="NAD(P)-bd_dom_sf"/>
</dbReference>
<dbReference type="InterPro" id="IPR036875">
    <property type="entry name" value="Znf_CCHC_sf"/>
</dbReference>
<feature type="domain" description="CCHC-type" evidence="9">
    <location>
        <begin position="582"/>
        <end position="597"/>
    </location>
</feature>
<feature type="domain" description="CCHC-type" evidence="9">
    <location>
        <begin position="605"/>
        <end position="621"/>
    </location>
</feature>
<feature type="compositionally biased region" description="Low complexity" evidence="8">
    <location>
        <begin position="639"/>
        <end position="649"/>
    </location>
</feature>
<dbReference type="InterPro" id="IPR006180">
    <property type="entry name" value="3-OHacyl-CoA_DH_CS"/>
</dbReference>
<evidence type="ECO:0000256" key="6">
    <source>
        <dbReference type="ARBA" id="ARBA00023002"/>
    </source>
</evidence>
<sequence length="670" mass="74065">VQVIIHDPRPDIEEYVKKTLPEYLGTDISLPQLLESKQLILSSELSAALESVDIVQEQGPENVSFKQSLWPKIENAAPSTALFWSSTSGIPSSVQGINMREPARLLVVHPFNPPHIMPVLEIVPPRAGTPALSVVLQEEVTGFVANRLSFALFREAIHLVNSGVVTAAEVDRIVEESMGPRWAMADWENEGANDGYNWGGPGPSTDSAVLNEQNSLGDGSPRDFGGGFSGDDAGPPRDDTCRNCGQSGHFARECPEPRQGGGGGACFNCGEEGHNKAECPHPRVFKGTCRVCNEEGHPASECPQKPADICKNCREEGHKTSDCKENRKFDLNDVRDETPEDAWAELKKADKERNLEDFRDAFKVYTKAAPEKTFVDIEKQLRAEGANVYLIALEKQKEGFENYTFIDLQGKLDRTYVVKFFFGPEPRRNHLIERWPASPEENLERLTDAGFEYDRMIPKCANCGEMGHIAKSCKQERVMIERVEIKCVNCSEVGHRARDCTKQRERSKFACRNCGSPDHKAADCTEPPNLDHIECRRCNQTGHFAKDCPNAPKFAKACRKCGAKDHLSRDCDQEQNMDLITCNNCDETGHYARDCPKPRDWSRVKCSNCGEMGHTVRRCSKPPAEEENGAGDFGGEAGGEAAWGSAGPAPIEEEVGGWNAGAEKVAELAW</sequence>
<dbReference type="InterPro" id="IPR008927">
    <property type="entry name" value="6-PGluconate_DH-like_C_sf"/>
</dbReference>
<evidence type="ECO:0000313" key="10">
    <source>
        <dbReference type="EMBL" id="GAM36420.1"/>
    </source>
</evidence>
<feature type="domain" description="CCHC-type" evidence="9">
    <location>
        <begin position="266"/>
        <end position="280"/>
    </location>
</feature>
<feature type="domain" description="CCHC-type" evidence="9">
    <location>
        <begin position="558"/>
        <end position="573"/>
    </location>
</feature>
<evidence type="ECO:0000256" key="2">
    <source>
        <dbReference type="ARBA" id="ARBA00022723"/>
    </source>
</evidence>
<feature type="compositionally biased region" description="Polar residues" evidence="8">
    <location>
        <begin position="204"/>
        <end position="216"/>
    </location>
</feature>
<evidence type="ECO:0000259" key="9">
    <source>
        <dbReference type="PROSITE" id="PS50158"/>
    </source>
</evidence>
<evidence type="ECO:0000256" key="3">
    <source>
        <dbReference type="ARBA" id="ARBA00022737"/>
    </source>
</evidence>
<dbReference type="InterPro" id="IPR006108">
    <property type="entry name" value="3HC_DH_C"/>
</dbReference>
<dbReference type="Gene3D" id="1.10.1040.10">
    <property type="entry name" value="N-(1-d-carboxylethyl)-l-norvaline Dehydrogenase, domain 2"/>
    <property type="match status" value="1"/>
</dbReference>
<dbReference type="GO" id="GO:0070403">
    <property type="term" value="F:NAD+ binding"/>
    <property type="evidence" value="ECO:0007669"/>
    <property type="project" value="InterPro"/>
</dbReference>
<dbReference type="EMBL" id="DF933814">
    <property type="protein sequence ID" value="GAM36420.1"/>
    <property type="molecule type" value="Genomic_DNA"/>
</dbReference>
<dbReference type="SMART" id="SM00343">
    <property type="entry name" value="ZnF_C2HC"/>
    <property type="match status" value="11"/>
</dbReference>
<dbReference type="AlphaFoldDB" id="A0A510NVZ1"/>
<dbReference type="SUPFAM" id="SSF48179">
    <property type="entry name" value="6-phosphogluconate dehydrogenase C-terminal domain-like"/>
    <property type="match status" value="1"/>
</dbReference>
<dbReference type="PANTHER" id="PTHR47103:SF8">
    <property type="entry name" value="DNA-BINDING PROTEIN"/>
    <property type="match status" value="1"/>
</dbReference>
<name>A0A510NVZ1_TALPI</name>
<evidence type="ECO:0000313" key="11">
    <source>
        <dbReference type="Proteomes" id="UP000053095"/>
    </source>
</evidence>
<dbReference type="PANTHER" id="PTHR47103">
    <property type="entry name" value="DNA-BINDING PROTEIN"/>
    <property type="match status" value="1"/>
</dbReference>
<dbReference type="InterPro" id="IPR006176">
    <property type="entry name" value="3-OHacyl-CoA_DH_NAD-bd"/>
</dbReference>
<reference evidence="11" key="1">
    <citation type="journal article" date="2015" name="Genome Announc.">
        <title>Draft genome sequence of Talaromyces cellulolyticus strain Y-94, a source of lignocellulosic biomass-degrading enzymes.</title>
        <authorList>
            <person name="Fujii T."/>
            <person name="Koike H."/>
            <person name="Sawayama S."/>
            <person name="Yano S."/>
            <person name="Inoue H."/>
        </authorList>
    </citation>
    <scope>NUCLEOTIDE SEQUENCE [LARGE SCALE GENOMIC DNA]</scope>
    <source>
        <strain evidence="11">Y-94</strain>
    </source>
</reference>
<dbReference type="PROSITE" id="PS50158">
    <property type="entry name" value="ZF_CCHC"/>
    <property type="match status" value="11"/>
</dbReference>
<feature type="region of interest" description="Disordered" evidence="8">
    <location>
        <begin position="620"/>
        <end position="656"/>
    </location>
</feature>
<feature type="domain" description="CCHC-type" evidence="9">
    <location>
        <begin position="241"/>
        <end position="256"/>
    </location>
</feature>
<feature type="domain" description="CCHC-type" evidence="9">
    <location>
        <begin position="535"/>
        <end position="550"/>
    </location>
</feature>
<feature type="non-terminal residue" evidence="10">
    <location>
        <position position="1"/>
    </location>
</feature>
<dbReference type="InterPro" id="IPR013328">
    <property type="entry name" value="6PGD_dom2"/>
</dbReference>
<keyword evidence="11" id="KW-1185">Reference proteome</keyword>
<protein>
    <recommendedName>
        <fullName evidence="9">CCHC-type domain-containing protein</fullName>
    </recommendedName>
</protein>
<dbReference type="SUPFAM" id="SSF51735">
    <property type="entry name" value="NAD(P)-binding Rossmann-fold domains"/>
    <property type="match status" value="1"/>
</dbReference>
<dbReference type="Gene3D" id="4.10.60.10">
    <property type="entry name" value="Zinc finger, CCHC-type"/>
    <property type="match status" value="5"/>
</dbReference>
<dbReference type="Gene3D" id="3.40.50.720">
    <property type="entry name" value="NAD(P)-binding Rossmann-like Domain"/>
    <property type="match status" value="1"/>
</dbReference>
<dbReference type="GO" id="GO:0003676">
    <property type="term" value="F:nucleic acid binding"/>
    <property type="evidence" value="ECO:0007669"/>
    <property type="project" value="InterPro"/>
</dbReference>
<feature type="domain" description="CCHC-type" evidence="9">
    <location>
        <begin position="486"/>
        <end position="502"/>
    </location>
</feature>
<dbReference type="Pfam" id="PF02737">
    <property type="entry name" value="3HCDH_N"/>
    <property type="match status" value="1"/>
</dbReference>
<proteinExistence type="inferred from homology"/>
<dbReference type="Proteomes" id="UP000053095">
    <property type="component" value="Unassembled WGS sequence"/>
</dbReference>
<evidence type="ECO:0000256" key="5">
    <source>
        <dbReference type="ARBA" id="ARBA00022833"/>
    </source>
</evidence>
<accession>A0A510NVZ1</accession>
<dbReference type="GO" id="GO:0006631">
    <property type="term" value="P:fatty acid metabolic process"/>
    <property type="evidence" value="ECO:0007669"/>
    <property type="project" value="InterPro"/>
</dbReference>
<feature type="region of interest" description="Disordered" evidence="8">
    <location>
        <begin position="193"/>
        <end position="237"/>
    </location>
</feature>
<gene>
    <name evidence="10" type="ORF">TCE0_018r05499</name>
</gene>
<evidence type="ECO:0000256" key="1">
    <source>
        <dbReference type="ARBA" id="ARBA00009463"/>
    </source>
</evidence>
<organism evidence="10 11">
    <name type="scientific">Talaromyces pinophilus</name>
    <name type="common">Penicillium pinophilum</name>
    <dbReference type="NCBI Taxonomy" id="128442"/>
    <lineage>
        <taxon>Eukaryota</taxon>
        <taxon>Fungi</taxon>
        <taxon>Dikarya</taxon>
        <taxon>Ascomycota</taxon>
        <taxon>Pezizomycotina</taxon>
        <taxon>Eurotiomycetes</taxon>
        <taxon>Eurotiomycetidae</taxon>
        <taxon>Eurotiales</taxon>
        <taxon>Trichocomaceae</taxon>
        <taxon>Talaromyces</taxon>
        <taxon>Talaromyces sect. Talaromyces</taxon>
    </lineage>
</organism>
<dbReference type="Pfam" id="PF00098">
    <property type="entry name" value="zf-CCHC"/>
    <property type="match status" value="10"/>
</dbReference>
<dbReference type="SUPFAM" id="SSF57756">
    <property type="entry name" value="Retrovirus zinc finger-like domains"/>
    <property type="match status" value="5"/>
</dbReference>
<evidence type="ECO:0000256" key="8">
    <source>
        <dbReference type="SAM" id="MobiDB-lite"/>
    </source>
</evidence>
<keyword evidence="3" id="KW-0677">Repeat</keyword>
<dbReference type="Pfam" id="PF00725">
    <property type="entry name" value="3HCDH"/>
    <property type="match status" value="1"/>
</dbReference>
<feature type="domain" description="CCHC-type" evidence="9">
    <location>
        <begin position="310"/>
        <end position="325"/>
    </location>
</feature>
<comment type="similarity">
    <text evidence="1">Belongs to the 3-hydroxyacyl-CoA dehydrogenase family.</text>
</comment>
<dbReference type="GO" id="GO:0016616">
    <property type="term" value="F:oxidoreductase activity, acting on the CH-OH group of donors, NAD or NADP as acceptor"/>
    <property type="evidence" value="ECO:0007669"/>
    <property type="project" value="InterPro"/>
</dbReference>
<keyword evidence="6" id="KW-0560">Oxidoreductase</keyword>
<keyword evidence="2" id="KW-0479">Metal-binding</keyword>
<evidence type="ECO:0000256" key="7">
    <source>
        <dbReference type="PROSITE-ProRule" id="PRU00047"/>
    </source>
</evidence>
<feature type="domain" description="CCHC-type" evidence="9">
    <location>
        <begin position="289"/>
        <end position="304"/>
    </location>
</feature>
<evidence type="ECO:0000256" key="4">
    <source>
        <dbReference type="ARBA" id="ARBA00022771"/>
    </source>
</evidence>
<keyword evidence="5" id="KW-0862">Zinc</keyword>
<dbReference type="InterPro" id="IPR001878">
    <property type="entry name" value="Znf_CCHC"/>
</dbReference>
<feature type="domain" description="CCHC-type" evidence="9">
    <location>
        <begin position="459"/>
        <end position="475"/>
    </location>
</feature>
<dbReference type="GO" id="GO:0008270">
    <property type="term" value="F:zinc ion binding"/>
    <property type="evidence" value="ECO:0007669"/>
    <property type="project" value="UniProtKB-KW"/>
</dbReference>
<keyword evidence="4 7" id="KW-0863">Zinc-finger</keyword>
<feature type="domain" description="CCHC-type" evidence="9">
    <location>
        <begin position="511"/>
        <end position="526"/>
    </location>
</feature>